<gene>
    <name evidence="1" type="ORF">NCGR_LOCUS10270</name>
</gene>
<dbReference type="EMBL" id="CAJGYO010000002">
    <property type="protein sequence ID" value="CAD6214985.1"/>
    <property type="molecule type" value="Genomic_DNA"/>
</dbReference>
<dbReference type="InterPro" id="IPR043504">
    <property type="entry name" value="Peptidase_S1_PA_chymotrypsin"/>
</dbReference>
<evidence type="ECO:0008006" key="3">
    <source>
        <dbReference type="Google" id="ProtNLM"/>
    </source>
</evidence>
<dbReference type="PANTHER" id="PTHR43019">
    <property type="entry name" value="SERINE ENDOPROTEASE DEGS"/>
    <property type="match status" value="1"/>
</dbReference>
<dbReference type="SUPFAM" id="SSF50494">
    <property type="entry name" value="Trypsin-like serine proteases"/>
    <property type="match status" value="1"/>
</dbReference>
<proteinExistence type="predicted"/>
<protein>
    <recommendedName>
        <fullName evidence="3">Serine protease</fullName>
    </recommendedName>
</protein>
<dbReference type="Pfam" id="PF13365">
    <property type="entry name" value="Trypsin_2"/>
    <property type="match status" value="1"/>
</dbReference>
<evidence type="ECO:0000313" key="1">
    <source>
        <dbReference type="EMBL" id="CAD6214985.1"/>
    </source>
</evidence>
<evidence type="ECO:0000313" key="2">
    <source>
        <dbReference type="Proteomes" id="UP000604825"/>
    </source>
</evidence>
<dbReference type="Gene3D" id="2.40.10.10">
    <property type="entry name" value="Trypsin-like serine proteases"/>
    <property type="match status" value="2"/>
</dbReference>
<reference evidence="1" key="1">
    <citation type="submission" date="2020-10" db="EMBL/GenBank/DDBJ databases">
        <authorList>
            <person name="Han B."/>
            <person name="Lu T."/>
            <person name="Zhao Q."/>
            <person name="Huang X."/>
            <person name="Zhao Y."/>
        </authorList>
    </citation>
    <scope>NUCLEOTIDE SEQUENCE</scope>
</reference>
<organism evidence="1 2">
    <name type="scientific">Miscanthus lutarioriparius</name>
    <dbReference type="NCBI Taxonomy" id="422564"/>
    <lineage>
        <taxon>Eukaryota</taxon>
        <taxon>Viridiplantae</taxon>
        <taxon>Streptophyta</taxon>
        <taxon>Embryophyta</taxon>
        <taxon>Tracheophyta</taxon>
        <taxon>Spermatophyta</taxon>
        <taxon>Magnoliopsida</taxon>
        <taxon>Liliopsida</taxon>
        <taxon>Poales</taxon>
        <taxon>Poaceae</taxon>
        <taxon>PACMAD clade</taxon>
        <taxon>Panicoideae</taxon>
        <taxon>Andropogonodae</taxon>
        <taxon>Andropogoneae</taxon>
        <taxon>Saccharinae</taxon>
        <taxon>Miscanthus</taxon>
    </lineage>
</organism>
<dbReference type="OrthoDB" id="692109at2759"/>
<comment type="caution">
    <text evidence="1">The sequence shown here is derived from an EMBL/GenBank/DDBJ whole genome shotgun (WGS) entry which is preliminary data.</text>
</comment>
<accession>A0A811N4S4</accession>
<dbReference type="InterPro" id="IPR009003">
    <property type="entry name" value="Peptidase_S1_PA"/>
</dbReference>
<dbReference type="PANTHER" id="PTHR43019:SF46">
    <property type="entry name" value="SERINE PROTEASE"/>
    <property type="match status" value="1"/>
</dbReference>
<dbReference type="Proteomes" id="UP000604825">
    <property type="component" value="Unassembled WGS sequence"/>
</dbReference>
<name>A0A811N4S4_9POAL</name>
<sequence length="247" mass="26982">MARRRTAKAHPDWMAYRRVMAVRKSVLHVIVKTIEKDETGVEETVIQIGSSFVIKVDLQAQETFLLTCEHVVRGELSPGDGLRVRMMLPVGVEEFPASIIHMNTQMDVAILRVPGLTAAAPLRFSPEDPIAGEGIVAVGYCDPDDLFADSCYSRIPAINPGCVRGTAMLYRYKRIPLYHALLSCNGMEGMSGGPILSKRGVVAMIAGGEVGCTYAVHPRTILGVLKRCVGVQQQQNLTMEDVMDLIA</sequence>
<keyword evidence="2" id="KW-1185">Reference proteome</keyword>
<dbReference type="AlphaFoldDB" id="A0A811N4S4"/>